<dbReference type="GO" id="GO:0015970">
    <property type="term" value="P:guanosine tetraphosphate biosynthetic process"/>
    <property type="evidence" value="ECO:0007669"/>
    <property type="project" value="UniProtKB-UniPathway"/>
</dbReference>
<dbReference type="InterPro" id="IPR007685">
    <property type="entry name" value="RelA_SpoT"/>
</dbReference>
<comment type="caution">
    <text evidence="3">The sequence shown here is derived from an EMBL/GenBank/DDBJ whole genome shotgun (WGS) entry which is preliminary data.</text>
</comment>
<dbReference type="RefSeq" id="WP_107000923.1">
    <property type="nucleotide sequence ID" value="NZ_PYLO01000002.1"/>
</dbReference>
<reference evidence="3 4" key="1">
    <citation type="submission" date="2018-03" db="EMBL/GenBank/DDBJ databases">
        <title>Lachnoclostridium SNUG30386 gen.nov., sp.nov., isolated from human faeces.</title>
        <authorList>
            <person name="Seo B."/>
            <person name="Jeon K."/>
            <person name="Ko G."/>
        </authorList>
    </citation>
    <scope>NUCLEOTIDE SEQUENCE [LARGE SCALE GENOMIC DNA]</scope>
    <source>
        <strain evidence="3 4">SNUG30386</strain>
    </source>
</reference>
<gene>
    <name evidence="3" type="ORF">C7U56_08565</name>
</gene>
<dbReference type="PANTHER" id="PTHR41773:SF1">
    <property type="entry name" value="RELA_SPOT DOMAIN-CONTAINING PROTEIN"/>
    <property type="match status" value="1"/>
</dbReference>
<evidence type="ECO:0000259" key="2">
    <source>
        <dbReference type="SMART" id="SM00954"/>
    </source>
</evidence>
<comment type="pathway">
    <text evidence="1">Purine metabolism; ppGpp biosynthesis; ppGpp from GTP: step 1/2.</text>
</comment>
<sequence length="429" mass="49623">MDLIQQFIDTYKMKWTFYDAAGRLAAEKLQLALQNAGIRAIVTSRAKNPARLRTKVQRRNSRREEPYQTLEEIYDDIADLSGVRVSLYFPGDRGKVDAIISELFNILEFKQFPEQSKPPTYHKRFSGYWANHYRARMRDEILNESQKKYGSARIEIQVASLIMHAWSEVEHDLIYKPMQGTLSEEELSILDELNGLVLAGEIALERLQAAGNERLRSRNAAFGSQYELASYLYNFLSSHLKTEDIELRMGNIALLYRLLQRLQLTGLKDITPILRSVKFEKDRRTISQQIIDQIISGNEKRYQCYQELRTEPETASPETLQAVNQFLEEWVPLERLLNKTARRTSTRSRGAFNINTLKRMDLFDKEMINQIVQLRKLRNVLIHDIELPDQAQILRCTEEAKALLAQLTGQHDAMADGENGEKNSHAENA</sequence>
<dbReference type="CDD" id="cd05399">
    <property type="entry name" value="NT_Rel-Spo_like"/>
    <property type="match status" value="1"/>
</dbReference>
<accession>A0A2T3FRJ4</accession>
<dbReference type="Pfam" id="PF04607">
    <property type="entry name" value="RelA_SpoT"/>
    <property type="match status" value="1"/>
</dbReference>
<dbReference type="UniPathway" id="UPA00908">
    <property type="reaction ID" value="UER00884"/>
</dbReference>
<dbReference type="Gene3D" id="3.30.460.10">
    <property type="entry name" value="Beta Polymerase, domain 2"/>
    <property type="match status" value="1"/>
</dbReference>
<feature type="domain" description="RelA/SpoT" evidence="2">
    <location>
        <begin position="44"/>
        <end position="181"/>
    </location>
</feature>
<evidence type="ECO:0000313" key="4">
    <source>
        <dbReference type="Proteomes" id="UP000241048"/>
    </source>
</evidence>
<dbReference type="AlphaFoldDB" id="A0A2T3FRJ4"/>
<name>A0A2T3FRJ4_9CLOT</name>
<evidence type="ECO:0000256" key="1">
    <source>
        <dbReference type="ARBA" id="ARBA00004976"/>
    </source>
</evidence>
<evidence type="ECO:0000313" key="3">
    <source>
        <dbReference type="EMBL" id="PST37897.1"/>
    </source>
</evidence>
<dbReference type="SMART" id="SM00954">
    <property type="entry name" value="RelA_SpoT"/>
    <property type="match status" value="1"/>
</dbReference>
<dbReference type="PANTHER" id="PTHR41773">
    <property type="entry name" value="GTP PYROPHOSPHATASE-RELATED"/>
    <property type="match status" value="1"/>
</dbReference>
<dbReference type="Proteomes" id="UP000241048">
    <property type="component" value="Unassembled WGS sequence"/>
</dbReference>
<organism evidence="3 4">
    <name type="scientific">Clostridium fessum</name>
    <dbReference type="NCBI Taxonomy" id="2126740"/>
    <lineage>
        <taxon>Bacteria</taxon>
        <taxon>Bacillati</taxon>
        <taxon>Bacillota</taxon>
        <taxon>Clostridia</taxon>
        <taxon>Eubacteriales</taxon>
        <taxon>Clostridiaceae</taxon>
        <taxon>Clostridium</taxon>
    </lineage>
</organism>
<dbReference type="EMBL" id="PYLO01000002">
    <property type="protein sequence ID" value="PST37897.1"/>
    <property type="molecule type" value="Genomic_DNA"/>
</dbReference>
<dbReference type="InterPro" id="IPR043519">
    <property type="entry name" value="NT_sf"/>
</dbReference>
<keyword evidence="4" id="KW-1185">Reference proteome</keyword>
<dbReference type="SUPFAM" id="SSF81301">
    <property type="entry name" value="Nucleotidyltransferase"/>
    <property type="match status" value="1"/>
</dbReference>
<protein>
    <submittedName>
        <fullName evidence="3">RelA/SpoT protein</fullName>
    </submittedName>
</protein>
<proteinExistence type="predicted"/>